<keyword evidence="5" id="KW-1185">Reference proteome</keyword>
<accession>A0A4V3BDT4</accession>
<dbReference type="InterPro" id="IPR018193">
    <property type="entry name" value="Glyc_kinase_flavodox-like_fold"/>
</dbReference>
<evidence type="ECO:0000313" key="5">
    <source>
        <dbReference type="Proteomes" id="UP000295310"/>
    </source>
</evidence>
<gene>
    <name evidence="4" type="ORF">ERX27_00405</name>
</gene>
<evidence type="ECO:0000313" key="4">
    <source>
        <dbReference type="EMBL" id="TDL98936.1"/>
    </source>
</evidence>
<sequence length="356" mass="39461">MMNILVAIDRFEDILTSGEASSYIEEGVKTVYPNANVISVPLFDGQKHLIEGILSWQQGIKYNWQIQDANLRQREVTAALIHDCLYIDCSRVFSQTADLLDTSSYGLGQMILNGLDLGYRSFTIALGESQVYDYGIGMLEKLGAVFFDIDDHKMTGPLSSAHIKHVRRIDLSGLDDRLSESTFKVISDLDYYLFGNKSQVADSIIEDAVKMTIDNNIWYLNEQYKKAGLSVNPKNGGHAGGLRSIFESLFDARILSSKDMIFEETSLKDLLDEADAVIYGGGTVRPSESSLVAQAITQKAGPQLYIYLSAGQQFAPPSEAVHFLNIYPDMSTDTDKLKLGIQLQNSIKTILAIAKK</sequence>
<reference evidence="4 5" key="1">
    <citation type="submission" date="2019-01" db="EMBL/GenBank/DDBJ databases">
        <title>Draft genome sequences of the type strains of six Macrococcus species.</title>
        <authorList>
            <person name="Mazhar S."/>
            <person name="Altermann E."/>
            <person name="Hill C."/>
            <person name="Mcauliffe O."/>
        </authorList>
    </citation>
    <scope>NUCLEOTIDE SEQUENCE [LARGE SCALE GENOMIC DNA]</scope>
    <source>
        <strain evidence="4 5">CCM4811</strain>
    </source>
</reference>
<dbReference type="AlphaFoldDB" id="A0A4V3BDT4"/>
<dbReference type="Proteomes" id="UP000295310">
    <property type="component" value="Unassembled WGS sequence"/>
</dbReference>
<evidence type="ECO:0000256" key="3">
    <source>
        <dbReference type="ARBA" id="ARBA00022777"/>
    </source>
</evidence>
<keyword evidence="2" id="KW-0808">Transferase</keyword>
<protein>
    <submittedName>
        <fullName evidence="4">Glycerate kinase</fullName>
    </submittedName>
</protein>
<evidence type="ECO:0000256" key="2">
    <source>
        <dbReference type="ARBA" id="ARBA00022679"/>
    </source>
</evidence>
<dbReference type="Pfam" id="PF02595">
    <property type="entry name" value="Gly_kinase"/>
    <property type="match status" value="1"/>
</dbReference>
<proteinExistence type="inferred from homology"/>
<organism evidence="4 5">
    <name type="scientific">Macrococcus brunensis</name>
    <dbReference type="NCBI Taxonomy" id="198483"/>
    <lineage>
        <taxon>Bacteria</taxon>
        <taxon>Bacillati</taxon>
        <taxon>Bacillota</taxon>
        <taxon>Bacilli</taxon>
        <taxon>Bacillales</taxon>
        <taxon>Staphylococcaceae</taxon>
        <taxon>Macrococcus</taxon>
    </lineage>
</organism>
<evidence type="ECO:0000256" key="1">
    <source>
        <dbReference type="ARBA" id="ARBA00006284"/>
    </source>
</evidence>
<keyword evidence="3 4" id="KW-0418">Kinase</keyword>
<dbReference type="PANTHER" id="PTHR21599:SF0">
    <property type="entry name" value="GLYCERATE KINASE"/>
    <property type="match status" value="1"/>
</dbReference>
<comment type="similarity">
    <text evidence="1">Belongs to the glycerate kinase type-1 family.</text>
</comment>
<comment type="caution">
    <text evidence="4">The sequence shown here is derived from an EMBL/GenBank/DDBJ whole genome shotgun (WGS) entry which is preliminary data.</text>
</comment>
<dbReference type="InterPro" id="IPR036129">
    <property type="entry name" value="Glycerate_kinase_sf"/>
</dbReference>
<dbReference type="Gene3D" id="3.40.50.10350">
    <property type="entry name" value="Glycerate kinase, domain 1"/>
    <property type="match status" value="1"/>
</dbReference>
<dbReference type="Gene3D" id="3.90.1510.10">
    <property type="entry name" value="Glycerate kinase, domain 2"/>
    <property type="match status" value="1"/>
</dbReference>
<dbReference type="InterPro" id="IPR004381">
    <property type="entry name" value="Glycerate_kinase"/>
</dbReference>
<dbReference type="GO" id="GO:0008887">
    <property type="term" value="F:glycerate kinase activity"/>
    <property type="evidence" value="ECO:0007669"/>
    <property type="project" value="InterPro"/>
</dbReference>
<dbReference type="EMBL" id="SCWA01000001">
    <property type="protein sequence ID" value="TDL98936.1"/>
    <property type="molecule type" value="Genomic_DNA"/>
</dbReference>
<dbReference type="OrthoDB" id="9774290at2"/>
<dbReference type="GO" id="GO:0031388">
    <property type="term" value="P:organic acid phosphorylation"/>
    <property type="evidence" value="ECO:0007669"/>
    <property type="project" value="InterPro"/>
</dbReference>
<dbReference type="PANTHER" id="PTHR21599">
    <property type="entry name" value="GLYCERATE KINASE"/>
    <property type="match status" value="1"/>
</dbReference>
<dbReference type="InterPro" id="IPR018197">
    <property type="entry name" value="Glycerate_kinase_RE-like"/>
</dbReference>
<name>A0A4V3BDT4_9STAP</name>
<dbReference type="SUPFAM" id="SSF110738">
    <property type="entry name" value="Glycerate kinase I"/>
    <property type="match status" value="1"/>
</dbReference>